<reference evidence="1" key="1">
    <citation type="submission" date="2022-06" db="EMBL/GenBank/DDBJ databases">
        <title>Phylogenomic reconstructions and comparative analyses of Kickxellomycotina fungi.</title>
        <authorList>
            <person name="Reynolds N.K."/>
            <person name="Stajich J.E."/>
            <person name="Barry K."/>
            <person name="Grigoriev I.V."/>
            <person name="Crous P."/>
            <person name="Smith M.E."/>
        </authorList>
    </citation>
    <scope>NUCLEOTIDE SEQUENCE</scope>
    <source>
        <strain evidence="1">RSA 2271</strain>
    </source>
</reference>
<accession>A0ACC1HSG2</accession>
<organism evidence="1 2">
    <name type="scientific">Spiromyces aspiralis</name>
    <dbReference type="NCBI Taxonomy" id="68401"/>
    <lineage>
        <taxon>Eukaryota</taxon>
        <taxon>Fungi</taxon>
        <taxon>Fungi incertae sedis</taxon>
        <taxon>Zoopagomycota</taxon>
        <taxon>Kickxellomycotina</taxon>
        <taxon>Kickxellomycetes</taxon>
        <taxon>Kickxellales</taxon>
        <taxon>Kickxellaceae</taxon>
        <taxon>Spiromyces</taxon>
    </lineage>
</organism>
<dbReference type="EMBL" id="JAMZIH010000344">
    <property type="protein sequence ID" value="KAJ1679498.1"/>
    <property type="molecule type" value="Genomic_DNA"/>
</dbReference>
<comment type="caution">
    <text evidence="1">The sequence shown here is derived from an EMBL/GenBank/DDBJ whole genome shotgun (WGS) entry which is preliminary data.</text>
</comment>
<gene>
    <name evidence="1" type="ORF">EV182_001924</name>
</gene>
<keyword evidence="2" id="KW-1185">Reference proteome</keyword>
<protein>
    <submittedName>
        <fullName evidence="1">Uncharacterized protein</fullName>
    </submittedName>
</protein>
<proteinExistence type="predicted"/>
<dbReference type="Proteomes" id="UP001145114">
    <property type="component" value="Unassembled WGS sequence"/>
</dbReference>
<sequence length="680" mass="77343">MIRDFLNFAGTDEELAERKRIFKAMNIHKVDPTFVDEHCGRYPAIHLSLKDVRPVTLDKFRHSMEQAVSTVIDEWEHVISDTSRTGLNHIRDQLNRKIDNMHNSIDDSVMMPAELVDYLSRYYNAECIVLVDEFDTPVMKAAENIREEIKHYMRKLLSPLAKGNNNVRKFIMVGIDPANLNIFGSGMNNCIWYPLHEGVGCSAQDASAYQFAFGFAEDEVRALIERAVARLQLGTDYVDKLMTIVRTWYNGYHACKGVRLYNPWSVMSYLQETTTSCDECMKMIAEGSAEWYWNDTNNRSFINSMYKRVRRADNLHELIQSLIASFPAHQGGGAHLDTIQRAPVRFSSDDNDDGVSGSGGGTADLASNLRRSGPTGTGTGNSSATPVPSAEWTITIAKSVQGVTDRGPLSINDFRTKLYYRGYLAVSDTGKHIAIPNREVMWRWVEMLNLHDAIEEFVGGMDGKATLVDLLLSGDYATFIAHVEQVLSAQNQDITVYTYERTFQMLLSIMVSVYLDPRKYDILRECPVNNGYSDIVIRPRHAAGSGGGDGDGSWGIHIEAKRAGPRYVDRTHRLTDEDMDFIRDPTNPREDRARRLYGEKTYKELRRLLIEGFEQTLDTEYLEAFDRCCDRVIVVIAAFSGKNYQFRFEHFKREESRWNISTSSQRGEVDSLACPFNWPE</sequence>
<evidence type="ECO:0000313" key="1">
    <source>
        <dbReference type="EMBL" id="KAJ1679498.1"/>
    </source>
</evidence>
<name>A0ACC1HSG2_9FUNG</name>
<evidence type="ECO:0000313" key="2">
    <source>
        <dbReference type="Proteomes" id="UP001145114"/>
    </source>
</evidence>